<dbReference type="EMBL" id="VAUV01000005">
    <property type="protein sequence ID" value="TLD71463.1"/>
    <property type="molecule type" value="Genomic_DNA"/>
</dbReference>
<evidence type="ECO:0000313" key="2">
    <source>
        <dbReference type="EMBL" id="TLD71463.1"/>
    </source>
</evidence>
<organism evidence="2 3">
    <name type="scientific">Phragmitibacter flavus</name>
    <dbReference type="NCBI Taxonomy" id="2576071"/>
    <lineage>
        <taxon>Bacteria</taxon>
        <taxon>Pseudomonadati</taxon>
        <taxon>Verrucomicrobiota</taxon>
        <taxon>Verrucomicrobiia</taxon>
        <taxon>Verrucomicrobiales</taxon>
        <taxon>Verrucomicrobiaceae</taxon>
        <taxon>Phragmitibacter</taxon>
    </lineage>
</organism>
<dbReference type="OrthoDB" id="198639at2"/>
<proteinExistence type="inferred from homology"/>
<reference evidence="2 3" key="1">
    <citation type="submission" date="2019-05" db="EMBL/GenBank/DDBJ databases">
        <title>Verrucobacter flavum gen. nov., sp. nov. a new member of the family Verrucomicrobiaceae.</title>
        <authorList>
            <person name="Szuroczki S."/>
            <person name="Abbaszade G."/>
            <person name="Szabo A."/>
            <person name="Felfoldi T."/>
            <person name="Schumann P."/>
            <person name="Boka K."/>
            <person name="Keki Z."/>
            <person name="Toumi M."/>
            <person name="Toth E."/>
        </authorList>
    </citation>
    <scope>NUCLEOTIDE SEQUENCE [LARGE SCALE GENOMIC DNA]</scope>
    <source>
        <strain evidence="2 3">MG-N-17</strain>
    </source>
</reference>
<evidence type="ECO:0000313" key="3">
    <source>
        <dbReference type="Proteomes" id="UP000306196"/>
    </source>
</evidence>
<comment type="similarity">
    <text evidence="1">Belongs to the phD/YefM antitoxin family.</text>
</comment>
<accession>A0A5R8KGM6</accession>
<dbReference type="AlphaFoldDB" id="A0A5R8KGM6"/>
<protein>
    <submittedName>
        <fullName evidence="2">Type II toxin-antitoxin system Phd/YefM family antitoxin</fullName>
    </submittedName>
</protein>
<dbReference type="InterPro" id="IPR036165">
    <property type="entry name" value="YefM-like_sf"/>
</dbReference>
<evidence type="ECO:0000256" key="1">
    <source>
        <dbReference type="ARBA" id="ARBA00009981"/>
    </source>
</evidence>
<dbReference type="Proteomes" id="UP000306196">
    <property type="component" value="Unassembled WGS sequence"/>
</dbReference>
<keyword evidence="3" id="KW-1185">Reference proteome</keyword>
<comment type="caution">
    <text evidence="2">The sequence shown here is derived from an EMBL/GenBank/DDBJ whole genome shotgun (WGS) entry which is preliminary data.</text>
</comment>
<gene>
    <name evidence="2" type="ORF">FEM03_08025</name>
</gene>
<sequence>MIQTQNIHSLTDFQRNTASHLRALRKSGLPEVLTVKGKAELVVQTAEAYQALLSRLELYESAIAINRGLQDIEEGRSSTLDDFDRRMRSKAGFSPRKD</sequence>
<dbReference type="SUPFAM" id="SSF143120">
    <property type="entry name" value="YefM-like"/>
    <property type="match status" value="1"/>
</dbReference>
<dbReference type="RefSeq" id="WP_138085675.1">
    <property type="nucleotide sequence ID" value="NZ_VAUV01000005.1"/>
</dbReference>
<name>A0A5R8KGM6_9BACT</name>